<name>A0A0E9SRD4_ANGAN</name>
<reference evidence="1" key="2">
    <citation type="journal article" date="2015" name="Fish Shellfish Immunol.">
        <title>Early steps in the European eel (Anguilla anguilla)-Vibrio vulnificus interaction in the gills: Role of the RtxA13 toxin.</title>
        <authorList>
            <person name="Callol A."/>
            <person name="Pajuelo D."/>
            <person name="Ebbesson L."/>
            <person name="Teles M."/>
            <person name="MacKenzie S."/>
            <person name="Amaro C."/>
        </authorList>
    </citation>
    <scope>NUCLEOTIDE SEQUENCE</scope>
</reference>
<accession>A0A0E9SRD4</accession>
<dbReference type="AlphaFoldDB" id="A0A0E9SRD4"/>
<sequence length="41" mass="4974">MIRFNHTYSVSNLNIYFKKLSECNFTRETLMVVHKLVCFFV</sequence>
<organism evidence="1">
    <name type="scientific">Anguilla anguilla</name>
    <name type="common">European freshwater eel</name>
    <name type="synonym">Muraena anguilla</name>
    <dbReference type="NCBI Taxonomy" id="7936"/>
    <lineage>
        <taxon>Eukaryota</taxon>
        <taxon>Metazoa</taxon>
        <taxon>Chordata</taxon>
        <taxon>Craniata</taxon>
        <taxon>Vertebrata</taxon>
        <taxon>Euteleostomi</taxon>
        <taxon>Actinopterygii</taxon>
        <taxon>Neopterygii</taxon>
        <taxon>Teleostei</taxon>
        <taxon>Anguilliformes</taxon>
        <taxon>Anguillidae</taxon>
        <taxon>Anguilla</taxon>
    </lineage>
</organism>
<proteinExistence type="predicted"/>
<protein>
    <submittedName>
        <fullName evidence="1">Uncharacterized protein</fullName>
    </submittedName>
</protein>
<dbReference type="EMBL" id="GBXM01064785">
    <property type="protein sequence ID" value="JAH43792.1"/>
    <property type="molecule type" value="Transcribed_RNA"/>
</dbReference>
<reference evidence="1" key="1">
    <citation type="submission" date="2014-11" db="EMBL/GenBank/DDBJ databases">
        <authorList>
            <person name="Amaro Gonzalez C."/>
        </authorList>
    </citation>
    <scope>NUCLEOTIDE SEQUENCE</scope>
</reference>
<evidence type="ECO:0000313" key="1">
    <source>
        <dbReference type="EMBL" id="JAH43792.1"/>
    </source>
</evidence>